<dbReference type="InterPro" id="IPR036282">
    <property type="entry name" value="Glutathione-S-Trfase_C_sf"/>
</dbReference>
<proteinExistence type="predicted"/>
<keyword evidence="4" id="KW-1185">Reference proteome</keyword>
<feature type="region of interest" description="Disordered" evidence="1">
    <location>
        <begin position="407"/>
        <end position="432"/>
    </location>
</feature>
<dbReference type="Proteomes" id="UP000011668">
    <property type="component" value="Unassembled WGS sequence"/>
</dbReference>
<feature type="compositionally biased region" description="Polar residues" evidence="1">
    <location>
        <begin position="613"/>
        <end position="629"/>
    </location>
</feature>
<protein>
    <submittedName>
        <fullName evidence="3">Glutathione S-transferase</fullName>
    </submittedName>
</protein>
<organism evidence="3 4">
    <name type="scientific">Thanatephorus cucumeris (strain AG1-IA)</name>
    <name type="common">Rice sheath blight fungus</name>
    <name type="synonym">Rhizoctonia solani</name>
    <dbReference type="NCBI Taxonomy" id="983506"/>
    <lineage>
        <taxon>Eukaryota</taxon>
        <taxon>Fungi</taxon>
        <taxon>Dikarya</taxon>
        <taxon>Basidiomycota</taxon>
        <taxon>Agaricomycotina</taxon>
        <taxon>Agaricomycetes</taxon>
        <taxon>Cantharellales</taxon>
        <taxon>Ceratobasidiaceae</taxon>
        <taxon>Rhizoctonia</taxon>
        <taxon>Rhizoctonia solani AG-1</taxon>
    </lineage>
</organism>
<dbReference type="SUPFAM" id="SSF47616">
    <property type="entry name" value="GST C-terminal domain-like"/>
    <property type="match status" value="1"/>
</dbReference>
<dbReference type="InterPro" id="IPR010987">
    <property type="entry name" value="Glutathione-S-Trfase_C-like"/>
</dbReference>
<comment type="caution">
    <text evidence="3">The sequence shown here is derived from an EMBL/GenBank/DDBJ whole genome shotgun (WGS) entry which is preliminary data.</text>
</comment>
<dbReference type="STRING" id="983506.L8X2D8"/>
<dbReference type="HOGENOM" id="CLU_006572_0_0_1"/>
<feature type="region of interest" description="Disordered" evidence="1">
    <location>
        <begin position="481"/>
        <end position="544"/>
    </location>
</feature>
<feature type="region of interest" description="Disordered" evidence="1">
    <location>
        <begin position="597"/>
        <end position="634"/>
    </location>
</feature>
<dbReference type="PANTHER" id="PTHR32419">
    <property type="entry name" value="GLUTATHIONYL-HYDROQUINONE REDUCTASE"/>
    <property type="match status" value="1"/>
</dbReference>
<dbReference type="GO" id="GO:0004364">
    <property type="term" value="F:glutathione transferase activity"/>
    <property type="evidence" value="ECO:0007669"/>
    <property type="project" value="InterPro"/>
</dbReference>
<feature type="compositionally biased region" description="Polar residues" evidence="1">
    <location>
        <begin position="407"/>
        <end position="416"/>
    </location>
</feature>
<feature type="compositionally biased region" description="Basic and acidic residues" evidence="1">
    <location>
        <begin position="531"/>
        <end position="541"/>
    </location>
</feature>
<evidence type="ECO:0000313" key="3">
    <source>
        <dbReference type="EMBL" id="ELU43262.1"/>
    </source>
</evidence>
<dbReference type="PROSITE" id="PS50405">
    <property type="entry name" value="GST_CTER"/>
    <property type="match status" value="1"/>
</dbReference>
<keyword evidence="3" id="KW-0808">Transferase</keyword>
<evidence type="ECO:0000259" key="2">
    <source>
        <dbReference type="PROSITE" id="PS50405"/>
    </source>
</evidence>
<dbReference type="GO" id="GO:0005737">
    <property type="term" value="C:cytoplasm"/>
    <property type="evidence" value="ECO:0007669"/>
    <property type="project" value="TreeGrafter"/>
</dbReference>
<dbReference type="CDD" id="cd12148">
    <property type="entry name" value="fungal_TF_MHR"/>
    <property type="match status" value="1"/>
</dbReference>
<feature type="domain" description="GST C-terminal" evidence="2">
    <location>
        <begin position="165"/>
        <end position="313"/>
    </location>
</feature>
<feature type="compositionally biased region" description="Polar residues" evidence="1">
    <location>
        <begin position="346"/>
        <end position="361"/>
    </location>
</feature>
<dbReference type="Gene3D" id="3.40.30.10">
    <property type="entry name" value="Glutaredoxin"/>
    <property type="match status" value="1"/>
</dbReference>
<gene>
    <name evidence="3" type="ORF">AG1IA_02700</name>
</gene>
<feature type="compositionally biased region" description="Low complexity" evidence="1">
    <location>
        <begin position="417"/>
        <end position="429"/>
    </location>
</feature>
<feature type="compositionally biased region" description="Acidic residues" evidence="1">
    <location>
        <begin position="514"/>
        <end position="530"/>
    </location>
</feature>
<dbReference type="CDD" id="cd03190">
    <property type="entry name" value="GST_C_Omega_like"/>
    <property type="match status" value="1"/>
</dbReference>
<dbReference type="Pfam" id="PF13410">
    <property type="entry name" value="GST_C_2"/>
    <property type="match status" value="1"/>
</dbReference>
<evidence type="ECO:0000256" key="1">
    <source>
        <dbReference type="SAM" id="MobiDB-lite"/>
    </source>
</evidence>
<feature type="compositionally biased region" description="Polar residues" evidence="1">
    <location>
        <begin position="501"/>
        <end position="511"/>
    </location>
</feature>
<name>L8X2D8_THACA</name>
<accession>L8X2D8</accession>
<dbReference type="EMBL" id="AFRT01000587">
    <property type="protein sequence ID" value="ELU43262.1"/>
    <property type="molecule type" value="Genomic_DNA"/>
</dbReference>
<dbReference type="Gene3D" id="1.20.1050.10">
    <property type="match status" value="1"/>
</dbReference>
<dbReference type="InterPro" id="IPR016639">
    <property type="entry name" value="GST_Omega/GSH"/>
</dbReference>
<dbReference type="OrthoDB" id="2309723at2759"/>
<sequence length="1282" mass="145675">MSTQDKSDAQKNITKWASTDGHFRRQVSSFRDIIEKDGKFQPEKGEFQRVGLIDNLSRVTVRQGVDYDRPARPQRRFSAHGCAWLAIRSCVSIIFQEFSSRFDKGDSDEFPGADHDPIQNSNHVRDLYFKSDPEYSGRWVARSLYECVNNESSEIIRFLNTAFRDLAEPSDIDIYPEAFDPISSPRHELDGVYKCGFATTQEAYESAVGPLFQSLDRLEKMIEGKDYYIGDRLTEADIRLYTTIVSSAQLVRFDPVYHGHFKCNLGSIRHNYPNINRWMKNLYWNVPAFKDTTNFEHVSYDPAARGTRHRTQSSKLTPLAHRSRRITTGPTRKLIPPALYLKAQTPTSNHWHGGSSSQTQTPPAPGGAFGDAAWTMGWQGRILEIYHEGGLFCAITTVLLRQTVTAMSHPSSSTGATRTPSTTNSRSTPLFRGSGCHRCRMRKVKCDAATDECKYDEVKKSKLTLVKEENAELKERIAQLERQLRGISPPPNASRPDNVKQAPSSTFSQMTLGPEEDSEYDYELEEEDNEETRGDPIRPDLYEAQPHQQPPYVIQPEHISTVPVQHNRPDQYPQPEGFDTVRDQVQVPPGQYRLPTDQHQPAYQDPYYPHVPHSTSRSAEFTQTDSHAQPASYGAPHVQTGPLSDVHGYPTWPPTPNDTVPPSASSYGFTPSPSTKWYHVPHLSPETTPGSPGTLYPSAGYPRGAMFKENGRYFGGAMPSYSAYQGTTLQVPVARHRPVPSPPVFGQDLIISFFQRWRAESQPQAYVAEERTQAQNENNNWALVGNWWERDDLPVAHRDYLFPWFVAFMPINHATTRPYRKQIGFEIWVPDFLASLHRPPQGRPHPGTWVWEKVVNNQVPDDINIGLMWMLYTFAAFFSGDPELKALVPEFMERARRNLEESFARGDRLFDYIRGQTLYASIKYMMGRFSEGGLAKASACHAAIICGLHKITTPSIAPVTQSQEKSKYHVREIGFQLPPATSPREHGERIAAFWQLILVDYSEAVTTGVPAMFRDDGDERSRIETVFPRPLEEYLSGDANKVPYGTLGDIFTSRDIPNPPDTTATLQIKATALLERAVRLATKWNGNSVTDPNKYGDEYNTVLQAIQHFKRYLPGLYPREGDPAESQLHLTSRGLVYERLFPHFMVLNAEIEIYNILEEQELAREQRLISAREMKNLILQLTETEVEQIGVLLANCFDSAIKALMKERRYCRAYSDEAGAEFIDKEIDVISHALKVLGRSHHVPFNLTWSIRADLRSIPRPYKYNNHDSSLFFTLDTLLIVY</sequence>
<reference evidence="3 4" key="1">
    <citation type="journal article" date="2013" name="Nat. Commun.">
        <title>The evolution and pathogenic mechanisms of the rice sheath blight pathogen.</title>
        <authorList>
            <person name="Zheng A."/>
            <person name="Lin R."/>
            <person name="Xu L."/>
            <person name="Qin P."/>
            <person name="Tang C."/>
            <person name="Ai P."/>
            <person name="Zhang D."/>
            <person name="Liu Y."/>
            <person name="Sun Z."/>
            <person name="Feng H."/>
            <person name="Wang Y."/>
            <person name="Chen Y."/>
            <person name="Liang X."/>
            <person name="Fu R."/>
            <person name="Li Q."/>
            <person name="Zhang J."/>
            <person name="Yu X."/>
            <person name="Xie Z."/>
            <person name="Ding L."/>
            <person name="Guan P."/>
            <person name="Tang J."/>
            <person name="Liang Y."/>
            <person name="Wang S."/>
            <person name="Deng Q."/>
            <person name="Li S."/>
            <person name="Zhu J."/>
            <person name="Wang L."/>
            <person name="Liu H."/>
            <person name="Li P."/>
        </authorList>
    </citation>
    <scope>NUCLEOTIDE SEQUENCE [LARGE SCALE GENOMIC DNA]</scope>
    <source>
        <strain evidence="4">AG-1 IA</strain>
    </source>
</reference>
<dbReference type="PANTHER" id="PTHR32419:SF6">
    <property type="entry name" value="GLUTATHIONE S-TRANSFERASE OMEGA-LIKE 1-RELATED"/>
    <property type="match status" value="1"/>
</dbReference>
<dbReference type="InterPro" id="IPR047047">
    <property type="entry name" value="GST_Omega-like_C"/>
</dbReference>
<feature type="region of interest" description="Disordered" evidence="1">
    <location>
        <begin position="346"/>
        <end position="369"/>
    </location>
</feature>
<evidence type="ECO:0000313" key="4">
    <source>
        <dbReference type="Proteomes" id="UP000011668"/>
    </source>
</evidence>